<evidence type="ECO:0000313" key="1">
    <source>
        <dbReference type="EMBL" id="ASV83162.1"/>
    </source>
</evidence>
<accession>A0A248U998</accession>
<dbReference type="Proteomes" id="UP000215256">
    <property type="component" value="Chromosome 2"/>
</dbReference>
<dbReference type="KEGG" id="och:CES85_3940"/>
<dbReference type="RefSeq" id="WP_157743378.1">
    <property type="nucleotide sequence ID" value="NZ_CP022603.1"/>
</dbReference>
<evidence type="ECO:0000313" key="2">
    <source>
        <dbReference type="Proteomes" id="UP000215256"/>
    </source>
</evidence>
<reference evidence="1 2" key="1">
    <citation type="submission" date="2017-07" db="EMBL/GenBank/DDBJ databases">
        <title>Phylogenetic study on the rhizospheric bacterium Ochrobactrum sp. A44.</title>
        <authorList>
            <person name="Krzyzanowska D.M."/>
            <person name="Ossowicki A."/>
            <person name="Rajewska M."/>
            <person name="Maciag T."/>
            <person name="Kaczynski Z."/>
            <person name="Czerwicka M."/>
            <person name="Jafra S."/>
        </authorList>
    </citation>
    <scope>NUCLEOTIDE SEQUENCE [LARGE SCALE GENOMIC DNA]</scope>
    <source>
        <strain evidence="1 2">A44</strain>
    </source>
</reference>
<gene>
    <name evidence="1" type="ORF">CES85_3940</name>
</gene>
<dbReference type="EMBL" id="CP022603">
    <property type="protein sequence ID" value="ASV83162.1"/>
    <property type="molecule type" value="Genomic_DNA"/>
</dbReference>
<proteinExistence type="predicted"/>
<dbReference type="AlphaFoldDB" id="A0A248U998"/>
<organism evidence="1 2">
    <name type="scientific">Ochrobactrum quorumnocens</name>
    <dbReference type="NCBI Taxonomy" id="271865"/>
    <lineage>
        <taxon>Bacteria</taxon>
        <taxon>Pseudomonadati</taxon>
        <taxon>Pseudomonadota</taxon>
        <taxon>Alphaproteobacteria</taxon>
        <taxon>Hyphomicrobiales</taxon>
        <taxon>Brucellaceae</taxon>
        <taxon>Brucella/Ochrobactrum group</taxon>
        <taxon>Ochrobactrum</taxon>
    </lineage>
</organism>
<protein>
    <submittedName>
        <fullName evidence="1">Uncharacterized protein</fullName>
    </submittedName>
</protein>
<sequence>MRLAALNKEEHRLEMERKKVRDAATKNDIALTEKQIDAIACANVAARESRTAEGKNPKKEKIHRLKNSTRQFRTQMIAQRHWSPRLRRFVRSTR</sequence>
<name>A0A248U998_9HYPH</name>